<proteinExistence type="predicted"/>
<comment type="caution">
    <text evidence="2">The sequence shown here is derived from an EMBL/GenBank/DDBJ whole genome shotgun (WGS) entry which is preliminary data.</text>
</comment>
<protein>
    <submittedName>
        <fullName evidence="2">Uncharacterized protein</fullName>
    </submittedName>
</protein>
<organism evidence="2 3">
    <name type="scientific">Zarconia navalis LEGE 11467</name>
    <dbReference type="NCBI Taxonomy" id="1828826"/>
    <lineage>
        <taxon>Bacteria</taxon>
        <taxon>Bacillati</taxon>
        <taxon>Cyanobacteriota</taxon>
        <taxon>Cyanophyceae</taxon>
        <taxon>Oscillatoriophycideae</taxon>
        <taxon>Oscillatoriales</taxon>
        <taxon>Oscillatoriales incertae sedis</taxon>
        <taxon>Zarconia</taxon>
        <taxon>Zarconia navalis</taxon>
    </lineage>
</organism>
<keyword evidence="3" id="KW-1185">Reference proteome</keyword>
<reference evidence="2" key="1">
    <citation type="submission" date="2020-10" db="EMBL/GenBank/DDBJ databases">
        <authorList>
            <person name="Castelo-Branco R."/>
            <person name="Eusebio N."/>
            <person name="Adriana R."/>
            <person name="Vieira A."/>
            <person name="Brugerolle De Fraissinette N."/>
            <person name="Rezende De Castro R."/>
            <person name="Schneider M.P."/>
            <person name="Vasconcelos V."/>
            <person name="Leao P.N."/>
        </authorList>
    </citation>
    <scope>NUCLEOTIDE SEQUENCE</scope>
    <source>
        <strain evidence="2">LEGE 11467</strain>
    </source>
</reference>
<evidence type="ECO:0000313" key="3">
    <source>
        <dbReference type="Proteomes" id="UP000621799"/>
    </source>
</evidence>
<gene>
    <name evidence="2" type="ORF">IQ235_03270</name>
</gene>
<dbReference type="EMBL" id="JADEXN010000034">
    <property type="protein sequence ID" value="MBE9039812.1"/>
    <property type="molecule type" value="Genomic_DNA"/>
</dbReference>
<feature type="region of interest" description="Disordered" evidence="1">
    <location>
        <begin position="45"/>
        <end position="66"/>
    </location>
</feature>
<accession>A0A928VW41</accession>
<dbReference type="Proteomes" id="UP000621799">
    <property type="component" value="Unassembled WGS sequence"/>
</dbReference>
<dbReference type="RefSeq" id="WP_264320074.1">
    <property type="nucleotide sequence ID" value="NZ_JADEXN010000034.1"/>
</dbReference>
<evidence type="ECO:0000313" key="2">
    <source>
        <dbReference type="EMBL" id="MBE9039812.1"/>
    </source>
</evidence>
<name>A0A928VW41_9CYAN</name>
<dbReference type="AlphaFoldDB" id="A0A928VW41"/>
<evidence type="ECO:0000256" key="1">
    <source>
        <dbReference type="SAM" id="MobiDB-lite"/>
    </source>
</evidence>
<sequence>MSIYDRSRALMNRHHHLIKNRQQSLLTRTAAEVGLPEDVARNWNHIQGKPSHHSTVAYDRSGATMS</sequence>